<keyword evidence="2" id="KW-0732">Signal</keyword>
<reference evidence="3 4" key="2">
    <citation type="journal article" date="2019" name="G3 (Bethesda)">
        <title>Hybrid Assembly of the Genome of the Entomopathogenic Nematode Steinernema carpocapsae Identifies the X-Chromosome.</title>
        <authorList>
            <person name="Serra L."/>
            <person name="Macchietto M."/>
            <person name="Macias-Munoz A."/>
            <person name="McGill C.J."/>
            <person name="Rodriguez I.M."/>
            <person name="Rodriguez B."/>
            <person name="Murad R."/>
            <person name="Mortazavi A."/>
        </authorList>
    </citation>
    <scope>NUCLEOTIDE SEQUENCE [LARGE SCALE GENOMIC DNA]</scope>
    <source>
        <strain evidence="3 4">ALL</strain>
    </source>
</reference>
<dbReference type="OrthoDB" id="10533321at2759"/>
<proteinExistence type="predicted"/>
<sequence>MPNVSSVFPLILCFALAMTAAPDSANESCSLENLRTQLHFHSALIFIVTADCRLHVFRSWDAGTPLDVVKPETKLGNSPCGPDSKVIHFVYRRHQMPPILVVIVKFSTQEYSLLEIDLEHELNDQENATVPLKDRIGVNTTKQIHSPKPLSSCIFVDHQLICFWVDRDRKRVFQQKFHFDEKDLIYKGEDTPIAFDRTRRRSLDKNIVVSVWDQPSSPSVFLYDPHIAGWLYRISDQAFLARGQKRKYLHRIHSAEGELKSLTSMDKTVLLSTECYANEGCMYFMNFLQIKALAPHACVFHSRNPVIVGILTDVRHPLVPRSHERSHEKYTDLQQETQQFEALIVLASVVFASLAGFLGSAVVHESLKNEQKMEMENRMNALGRRFFKKPDEDVPREMCEFACVCTCCRLNDIYTRLR</sequence>
<reference evidence="3 4" key="1">
    <citation type="journal article" date="2015" name="Genome Biol.">
        <title>Comparative genomics of Steinernema reveals deeply conserved gene regulatory networks.</title>
        <authorList>
            <person name="Dillman A.R."/>
            <person name="Macchietto M."/>
            <person name="Porter C.F."/>
            <person name="Rogers A."/>
            <person name="Williams B."/>
            <person name="Antoshechkin I."/>
            <person name="Lee M.M."/>
            <person name="Goodwin Z."/>
            <person name="Lu X."/>
            <person name="Lewis E.E."/>
            <person name="Goodrich-Blair H."/>
            <person name="Stock S.P."/>
            <person name="Adams B.J."/>
            <person name="Sternberg P.W."/>
            <person name="Mortazavi A."/>
        </authorList>
    </citation>
    <scope>NUCLEOTIDE SEQUENCE [LARGE SCALE GENOMIC DNA]</scope>
    <source>
        <strain evidence="3 4">ALL</strain>
    </source>
</reference>
<comment type="caution">
    <text evidence="3">The sequence shown here is derived from an EMBL/GenBank/DDBJ whole genome shotgun (WGS) entry which is preliminary data.</text>
</comment>
<evidence type="ECO:0000313" key="3">
    <source>
        <dbReference type="EMBL" id="TKR87785.1"/>
    </source>
</evidence>
<protein>
    <submittedName>
        <fullName evidence="3">Uncharacterized protein</fullName>
    </submittedName>
</protein>
<feature type="chain" id="PRO_5020415154" evidence="2">
    <location>
        <begin position="26"/>
        <end position="418"/>
    </location>
</feature>
<name>A0A4V6A4R0_STECR</name>
<feature type="signal peptide" evidence="2">
    <location>
        <begin position="1"/>
        <end position="25"/>
    </location>
</feature>
<keyword evidence="1" id="KW-1133">Transmembrane helix</keyword>
<keyword evidence="4" id="KW-1185">Reference proteome</keyword>
<keyword evidence="1" id="KW-0472">Membrane</keyword>
<evidence type="ECO:0000256" key="2">
    <source>
        <dbReference type="SAM" id="SignalP"/>
    </source>
</evidence>
<organism evidence="3 4">
    <name type="scientific">Steinernema carpocapsae</name>
    <name type="common">Entomopathogenic nematode</name>
    <dbReference type="NCBI Taxonomy" id="34508"/>
    <lineage>
        <taxon>Eukaryota</taxon>
        <taxon>Metazoa</taxon>
        <taxon>Ecdysozoa</taxon>
        <taxon>Nematoda</taxon>
        <taxon>Chromadorea</taxon>
        <taxon>Rhabditida</taxon>
        <taxon>Tylenchina</taxon>
        <taxon>Panagrolaimomorpha</taxon>
        <taxon>Strongyloidoidea</taxon>
        <taxon>Steinernematidae</taxon>
        <taxon>Steinernema</taxon>
    </lineage>
</organism>
<gene>
    <name evidence="3" type="ORF">L596_012132</name>
</gene>
<dbReference type="AlphaFoldDB" id="A0A4V6A4R0"/>
<evidence type="ECO:0000313" key="4">
    <source>
        <dbReference type="Proteomes" id="UP000298663"/>
    </source>
</evidence>
<dbReference type="Proteomes" id="UP000298663">
    <property type="component" value="Unassembled WGS sequence"/>
</dbReference>
<keyword evidence="1" id="KW-0812">Transmembrane</keyword>
<feature type="transmembrane region" description="Helical" evidence="1">
    <location>
        <begin position="342"/>
        <end position="363"/>
    </location>
</feature>
<accession>A0A4V6A4R0</accession>
<evidence type="ECO:0000256" key="1">
    <source>
        <dbReference type="SAM" id="Phobius"/>
    </source>
</evidence>
<dbReference type="EMBL" id="AZBU02000003">
    <property type="protein sequence ID" value="TKR87785.1"/>
    <property type="molecule type" value="Genomic_DNA"/>
</dbReference>